<feature type="transmembrane region" description="Helical" evidence="6">
    <location>
        <begin position="206"/>
        <end position="229"/>
    </location>
</feature>
<dbReference type="GO" id="GO:0030026">
    <property type="term" value="P:intracellular manganese ion homeostasis"/>
    <property type="evidence" value="ECO:0007669"/>
    <property type="project" value="InterPro"/>
</dbReference>
<gene>
    <name evidence="7" type="ORF">HNR73_007631</name>
</gene>
<keyword evidence="8" id="KW-1185">Reference proteome</keyword>
<dbReference type="Proteomes" id="UP000548476">
    <property type="component" value="Unassembled WGS sequence"/>
</dbReference>
<evidence type="ECO:0000313" key="7">
    <source>
        <dbReference type="EMBL" id="MBB6039733.1"/>
    </source>
</evidence>
<keyword evidence="2 6" id="KW-0812">Transmembrane</keyword>
<proteinExistence type="predicted"/>
<feature type="compositionally biased region" description="Basic and acidic residues" evidence="5">
    <location>
        <begin position="14"/>
        <end position="24"/>
    </location>
</feature>
<dbReference type="AlphaFoldDB" id="A0A841FYB6"/>
<reference evidence="7 8" key="1">
    <citation type="submission" date="2020-08" db="EMBL/GenBank/DDBJ databases">
        <title>Genomic Encyclopedia of Type Strains, Phase IV (KMG-IV): sequencing the most valuable type-strain genomes for metagenomic binning, comparative biology and taxonomic classification.</title>
        <authorList>
            <person name="Goeker M."/>
        </authorList>
    </citation>
    <scope>NUCLEOTIDE SEQUENCE [LARGE SCALE GENOMIC DNA]</scope>
    <source>
        <strain evidence="7 8">YIM 65646</strain>
    </source>
</reference>
<accession>A0A841FYB6</accession>
<comment type="caution">
    <text evidence="7">The sequence shown here is derived from an EMBL/GenBank/DDBJ whole genome shotgun (WGS) entry which is preliminary data.</text>
</comment>
<dbReference type="EMBL" id="JACHGT010000025">
    <property type="protein sequence ID" value="MBB6039733.1"/>
    <property type="molecule type" value="Genomic_DNA"/>
</dbReference>
<dbReference type="InterPro" id="IPR008217">
    <property type="entry name" value="Ccc1_fam"/>
</dbReference>
<dbReference type="PANTHER" id="PTHR31851">
    <property type="entry name" value="FE(2+)/MN(2+) TRANSPORTER PCL1"/>
    <property type="match status" value="1"/>
</dbReference>
<dbReference type="RefSeq" id="WP_184792819.1">
    <property type="nucleotide sequence ID" value="NZ_BONT01000101.1"/>
</dbReference>
<evidence type="ECO:0000256" key="3">
    <source>
        <dbReference type="ARBA" id="ARBA00022989"/>
    </source>
</evidence>
<protein>
    <submittedName>
        <fullName evidence="7">VIT1/CCC1 family predicted Fe2+/Mn2+ transporter</fullName>
    </submittedName>
</protein>
<feature type="region of interest" description="Disordered" evidence="5">
    <location>
        <begin position="1"/>
        <end position="27"/>
    </location>
</feature>
<evidence type="ECO:0000256" key="1">
    <source>
        <dbReference type="ARBA" id="ARBA00004127"/>
    </source>
</evidence>
<sequence length="263" mass="26608">MTEPTDWSALAPDWDPKNRSPKDDAEAEETLDEVKRTADRVAGGGIRAAVLGVNDGLVTNLCLTLGVAGAATDPGTVRLSGVASLVAGALSMAAGEWVSVRSQVEVAGGIEGSLKRAWRLSPPVVLSRLARSMREHGLDAATAEKASRGVVSVRRTAAKDSTRILFGVGSEDAGSPVIAAISSLLLFAVGAMVPLLPWFVTGGATAVVWSAAMTAVASLGVGANLGVGSGRGPWWSAARQLLIVAVASAVTYGVGALAGTAVL</sequence>
<evidence type="ECO:0000256" key="6">
    <source>
        <dbReference type="SAM" id="Phobius"/>
    </source>
</evidence>
<evidence type="ECO:0000256" key="5">
    <source>
        <dbReference type="SAM" id="MobiDB-lite"/>
    </source>
</evidence>
<evidence type="ECO:0000313" key="8">
    <source>
        <dbReference type="Proteomes" id="UP000548476"/>
    </source>
</evidence>
<feature type="transmembrane region" description="Helical" evidence="6">
    <location>
        <begin position="177"/>
        <end position="200"/>
    </location>
</feature>
<keyword evidence="3 6" id="KW-1133">Transmembrane helix</keyword>
<name>A0A841FYB6_9ACTN</name>
<evidence type="ECO:0000256" key="2">
    <source>
        <dbReference type="ARBA" id="ARBA00022692"/>
    </source>
</evidence>
<evidence type="ECO:0000256" key="4">
    <source>
        <dbReference type="ARBA" id="ARBA00023136"/>
    </source>
</evidence>
<feature type="transmembrane region" description="Helical" evidence="6">
    <location>
        <begin position="241"/>
        <end position="262"/>
    </location>
</feature>
<keyword evidence="4 6" id="KW-0472">Membrane</keyword>
<dbReference type="Pfam" id="PF01988">
    <property type="entry name" value="VIT1"/>
    <property type="match status" value="1"/>
</dbReference>
<dbReference type="GO" id="GO:0005384">
    <property type="term" value="F:manganese ion transmembrane transporter activity"/>
    <property type="evidence" value="ECO:0007669"/>
    <property type="project" value="InterPro"/>
</dbReference>
<organism evidence="7 8">
    <name type="scientific">Phytomonospora endophytica</name>
    <dbReference type="NCBI Taxonomy" id="714109"/>
    <lineage>
        <taxon>Bacteria</taxon>
        <taxon>Bacillati</taxon>
        <taxon>Actinomycetota</taxon>
        <taxon>Actinomycetes</taxon>
        <taxon>Micromonosporales</taxon>
        <taxon>Micromonosporaceae</taxon>
        <taxon>Phytomonospora</taxon>
    </lineage>
</organism>
<comment type="subcellular location">
    <subcellularLocation>
        <location evidence="1">Endomembrane system</location>
        <topology evidence="1">Multi-pass membrane protein</topology>
    </subcellularLocation>
</comment>
<dbReference type="GO" id="GO:0012505">
    <property type="term" value="C:endomembrane system"/>
    <property type="evidence" value="ECO:0007669"/>
    <property type="project" value="UniProtKB-SubCell"/>
</dbReference>